<accession>A0A9X6SRP9</accession>
<feature type="compositionally biased region" description="Polar residues" evidence="1">
    <location>
        <begin position="36"/>
        <end position="45"/>
    </location>
</feature>
<dbReference type="RefSeq" id="WP_098007435.1">
    <property type="nucleotide sequence ID" value="NZ_NVMX01000309.1"/>
</dbReference>
<keyword evidence="2" id="KW-0812">Transmembrane</keyword>
<keyword evidence="2" id="KW-1133">Transmembrane helix</keyword>
<dbReference type="Proteomes" id="UP000219922">
    <property type="component" value="Unassembled WGS sequence"/>
</dbReference>
<keyword evidence="2" id="KW-0472">Membrane</keyword>
<organism evidence="3 4">
    <name type="scientific">Bacillus cereus</name>
    <dbReference type="NCBI Taxonomy" id="1396"/>
    <lineage>
        <taxon>Bacteria</taxon>
        <taxon>Bacillati</taxon>
        <taxon>Bacillota</taxon>
        <taxon>Bacilli</taxon>
        <taxon>Bacillales</taxon>
        <taxon>Bacillaceae</taxon>
        <taxon>Bacillus</taxon>
        <taxon>Bacillus cereus group</taxon>
    </lineage>
</organism>
<feature type="compositionally biased region" description="Basic residues" evidence="1">
    <location>
        <begin position="13"/>
        <end position="30"/>
    </location>
</feature>
<feature type="compositionally biased region" description="Basic residues" evidence="1">
    <location>
        <begin position="144"/>
        <end position="156"/>
    </location>
</feature>
<sequence>MTNSQNDSTNTVKAKRQGTVKKQVTKKVKPRKLEPSEQNNDSSIEQPVPKKKTIKKASTYKRKPRKLTPLQEMKNNLKEPGNARTFFILSLSILIVTLYAFIVEGTVVSWIQSGIGIVLVFLFFVLYQFALLFLGYKIGSKNKNKNTATNKKKPTKSKGNLSV</sequence>
<protein>
    <submittedName>
        <fullName evidence="3">Uncharacterized protein</fullName>
    </submittedName>
</protein>
<feature type="region of interest" description="Disordered" evidence="1">
    <location>
        <begin position="144"/>
        <end position="163"/>
    </location>
</feature>
<dbReference type="AlphaFoldDB" id="A0A9X6SRP9"/>
<feature type="region of interest" description="Disordered" evidence="1">
    <location>
        <begin position="1"/>
        <end position="71"/>
    </location>
</feature>
<dbReference type="EMBL" id="NVMX01000309">
    <property type="protein sequence ID" value="PDZ93942.1"/>
    <property type="molecule type" value="Genomic_DNA"/>
</dbReference>
<evidence type="ECO:0000313" key="3">
    <source>
        <dbReference type="EMBL" id="PDZ93942.1"/>
    </source>
</evidence>
<name>A0A9X6SRP9_BACCE</name>
<feature type="compositionally biased region" description="Basic residues" evidence="1">
    <location>
        <begin position="49"/>
        <end position="66"/>
    </location>
</feature>
<feature type="transmembrane region" description="Helical" evidence="2">
    <location>
        <begin position="83"/>
        <end position="102"/>
    </location>
</feature>
<gene>
    <name evidence="3" type="ORF">CON36_36465</name>
</gene>
<evidence type="ECO:0000256" key="2">
    <source>
        <dbReference type="SAM" id="Phobius"/>
    </source>
</evidence>
<feature type="compositionally biased region" description="Polar residues" evidence="1">
    <location>
        <begin position="1"/>
        <end position="12"/>
    </location>
</feature>
<evidence type="ECO:0000256" key="1">
    <source>
        <dbReference type="SAM" id="MobiDB-lite"/>
    </source>
</evidence>
<comment type="caution">
    <text evidence="3">The sequence shown here is derived from an EMBL/GenBank/DDBJ whole genome shotgun (WGS) entry which is preliminary data.</text>
</comment>
<evidence type="ECO:0000313" key="4">
    <source>
        <dbReference type="Proteomes" id="UP000219922"/>
    </source>
</evidence>
<feature type="transmembrane region" description="Helical" evidence="2">
    <location>
        <begin position="114"/>
        <end position="136"/>
    </location>
</feature>
<proteinExistence type="predicted"/>
<reference evidence="3 4" key="1">
    <citation type="submission" date="2017-09" db="EMBL/GenBank/DDBJ databases">
        <title>Large-scale bioinformatics analysis of Bacillus genomes uncovers conserved roles of natural products in bacterial physiology.</title>
        <authorList>
            <consortium name="Agbiome Team Llc"/>
            <person name="Bleich R.M."/>
            <person name="Grubbs K.J."/>
            <person name="Santa Maria K.C."/>
            <person name="Allen S.E."/>
            <person name="Farag S."/>
            <person name="Shank E.A."/>
            <person name="Bowers A."/>
        </authorList>
    </citation>
    <scope>NUCLEOTIDE SEQUENCE [LARGE SCALE GENOMIC DNA]</scope>
    <source>
        <strain evidence="3 4">AFS092789</strain>
    </source>
</reference>